<evidence type="ECO:0000313" key="8">
    <source>
        <dbReference type="Proteomes" id="UP001501940"/>
    </source>
</evidence>
<keyword evidence="5" id="KW-0175">Coiled coil</keyword>
<accession>A0A3Q1AKP0</accession>
<dbReference type="Proteomes" id="UP001501940">
    <property type="component" value="Chromosome 2"/>
</dbReference>
<dbReference type="GeneTree" id="ENSGT00940000165649"/>
<feature type="coiled-coil region" evidence="5">
    <location>
        <begin position="206"/>
        <end position="311"/>
    </location>
</feature>
<feature type="coiled-coil region" evidence="5">
    <location>
        <begin position="507"/>
        <end position="580"/>
    </location>
</feature>
<feature type="coiled-coil region" evidence="5">
    <location>
        <begin position="75"/>
        <end position="148"/>
    </location>
</feature>
<dbReference type="PANTHER" id="PTHR20544">
    <property type="entry name" value="CENTROSOMAL PROTEIN CEP135"/>
    <property type="match status" value="1"/>
</dbReference>
<feature type="compositionally biased region" description="Basic and acidic residues" evidence="6">
    <location>
        <begin position="1089"/>
        <end position="1115"/>
    </location>
</feature>
<dbReference type="InterPro" id="IPR051877">
    <property type="entry name" value="Centriole_BasalBody_StrucProt"/>
</dbReference>
<dbReference type="GO" id="GO:0005814">
    <property type="term" value="C:centriole"/>
    <property type="evidence" value="ECO:0007669"/>
    <property type="project" value="UniProtKB-SubCell"/>
</dbReference>
<sequence>MTSNAERKFVNLRKRLDQLGYRQPLAIESLPLVEKLFSDLVHTTESLRNVKLSAGKTEKESRNLDALLEPYRAENAQVVRENNELHLELLKLKEEKDRVTRELKTHIRKLDHQTSDLKFLNNQYVHKVRCLEKDSKAKAERIQQLQEKNLQAVVQTPGGKKRSIPFRRQRMQIDELVPPSSTSSYPVLQPDDPYIADLLQLADGRIHELQEDIIKVKLDLENAQEYIKHLNTQVEERDKEIERLNRVLQGGRPHDVITLEAQNVSNEKLIAHLNLQIEHLQETNRTLEQKIEGLQQRKKIASTEVANLSLKNLELCEELTHIDDLAKRLEMDKEHVLETADMELQETKKEILRQQKIIEDLEDIITKIRREQSEGDFEKDRLRDQLVELKEQNEKMEGLMNFLEDEKIRLQNKVEKMMAADKDLVLELETMRAKHGVCGRERSPSRLDAFVKSLEEERDYYRQEAERYKRARGAGGLDVSPGRSPTRGRSPKSRVIRAQDDLKSARNVDMSADILKLEEEVKRAEVKIEQLTTERDALMERLKVAHTSALTDRQGEERRILDLENAVKSLERERLDLRSQVCLLKENREAAEEELKVRSAALVHNAEEVAQQRAESNALRLLQEQMEQSLSGTQHRLSVKMNELHAAHEQIAKLEERMGELSQQSSKHREEVAVLHKSVSALDREKDALQDEVDQKTEKLVVLQEELSKKEKTLADVRLTVTNMDTSLAQLQGALNSRERETASLRRQLDASQEELAGLRRDKEITIRENRRLQDDLATMTRENQTVHVEMEEALHEKDELKLRVHSYISEVSRIEKLMASKEQENRDLLERFRMAHSDVEEREQKLQHAEGINNSIRLELLSSDTERRHLRDTVGHQEREIQQHMQALQAYEAQVSSLVRGMSRLEEELHKAQEEKAALLSDLASVRELCVKLDSGKELTARQLTSKSMDVERVTGELEDVRSEAELLKKQLASERLTVRNLETLLSTNRQKEFQTHLTASERESELKVLRDRLTLADSKTAEHAREVSQLRGKVSQLQTEMDVLKRQLTTERFERERAVQEIRRQGLSFSSLQSSSPLSVSSGSHHVSPERSILRTLDRSTDKTADKSVSFKD</sequence>
<organism evidence="7 8">
    <name type="scientific">Amphiprion ocellaris</name>
    <name type="common">Clown anemonefish</name>
    <dbReference type="NCBI Taxonomy" id="80972"/>
    <lineage>
        <taxon>Eukaryota</taxon>
        <taxon>Metazoa</taxon>
        <taxon>Chordata</taxon>
        <taxon>Craniata</taxon>
        <taxon>Vertebrata</taxon>
        <taxon>Euteleostomi</taxon>
        <taxon>Actinopterygii</taxon>
        <taxon>Neopterygii</taxon>
        <taxon>Teleostei</taxon>
        <taxon>Neoteleostei</taxon>
        <taxon>Acanthomorphata</taxon>
        <taxon>Ovalentaria</taxon>
        <taxon>Pomacentridae</taxon>
        <taxon>Amphiprion</taxon>
    </lineage>
</organism>
<feature type="region of interest" description="Disordered" evidence="6">
    <location>
        <begin position="1074"/>
        <end position="1115"/>
    </location>
</feature>
<protein>
    <recommendedName>
        <fullName evidence="9">Centrosomal protein of 135 kDa</fullName>
    </recommendedName>
</protein>
<dbReference type="OMA" id="QGRENTM"/>
<feature type="compositionally biased region" description="Low complexity" evidence="6">
    <location>
        <begin position="1074"/>
        <end position="1088"/>
    </location>
</feature>
<reference evidence="7" key="3">
    <citation type="submission" date="2025-09" db="UniProtKB">
        <authorList>
            <consortium name="Ensembl"/>
        </authorList>
    </citation>
    <scope>IDENTIFICATION</scope>
</reference>
<evidence type="ECO:0000256" key="2">
    <source>
        <dbReference type="ARBA" id="ARBA00022490"/>
    </source>
</evidence>
<evidence type="ECO:0008006" key="9">
    <source>
        <dbReference type="Google" id="ProtNLM"/>
    </source>
</evidence>
<dbReference type="Gene3D" id="1.10.287.2610">
    <property type="match status" value="1"/>
</dbReference>
<dbReference type="AlphaFoldDB" id="A0A3Q1AKP0"/>
<dbReference type="CDD" id="cd22292">
    <property type="entry name" value="cc_Cep135_MBD"/>
    <property type="match status" value="1"/>
</dbReference>
<feature type="region of interest" description="Disordered" evidence="6">
    <location>
        <begin position="472"/>
        <end position="494"/>
    </location>
</feature>
<name>A0A3Q1AKP0_AMPOC</name>
<keyword evidence="2" id="KW-0963">Cytoplasm</keyword>
<evidence type="ECO:0000313" key="7">
    <source>
        <dbReference type="Ensembl" id="ENSAOCP00000001775.2"/>
    </source>
</evidence>
<reference evidence="7" key="2">
    <citation type="submission" date="2025-08" db="UniProtKB">
        <authorList>
            <consortium name="Ensembl"/>
        </authorList>
    </citation>
    <scope>IDENTIFICATION</scope>
</reference>
<reference evidence="7 8" key="1">
    <citation type="submission" date="2022-01" db="EMBL/GenBank/DDBJ databases">
        <title>A chromosome-scale genome assembly of the false clownfish, Amphiprion ocellaris.</title>
        <authorList>
            <person name="Ryu T."/>
        </authorList>
    </citation>
    <scope>NUCLEOTIDE SEQUENCE [LARGE SCALE GENOMIC DNA]</scope>
</reference>
<evidence type="ECO:0000256" key="3">
    <source>
        <dbReference type="ARBA" id="ARBA00023212"/>
    </source>
</evidence>
<evidence type="ECO:0000256" key="4">
    <source>
        <dbReference type="ARBA" id="ARBA00038123"/>
    </source>
</evidence>
<keyword evidence="8" id="KW-1185">Reference proteome</keyword>
<feature type="coiled-coil region" evidence="5">
    <location>
        <begin position="637"/>
        <end position="832"/>
    </location>
</feature>
<feature type="coiled-coil region" evidence="5">
    <location>
        <begin position="875"/>
        <end position="986"/>
    </location>
</feature>
<evidence type="ECO:0000256" key="1">
    <source>
        <dbReference type="ARBA" id="ARBA00004114"/>
    </source>
</evidence>
<comment type="subcellular location">
    <subcellularLocation>
        <location evidence="1">Cytoplasm</location>
        <location evidence="1">Cytoskeleton</location>
        <location evidence="1">Microtubule organizing center</location>
        <location evidence="1">Centrosome</location>
        <location evidence="1">Centriole</location>
    </subcellularLocation>
</comment>
<dbReference type="Ensembl" id="ENSAOCT00000012628.2">
    <property type="protein sequence ID" value="ENSAOCP00000001775.2"/>
    <property type="gene ID" value="ENSAOCG00000002777.2"/>
</dbReference>
<keyword evidence="3" id="KW-0206">Cytoskeleton</keyword>
<gene>
    <name evidence="7" type="primary">CEP135</name>
</gene>
<feature type="coiled-coil region" evidence="5">
    <location>
        <begin position="337"/>
        <end position="420"/>
    </location>
</feature>
<evidence type="ECO:0000256" key="5">
    <source>
        <dbReference type="SAM" id="Coils"/>
    </source>
</evidence>
<dbReference type="PANTHER" id="PTHR20544:SF1">
    <property type="entry name" value="CENTROSOMAL PROTEIN 135KDA"/>
    <property type="match status" value="1"/>
</dbReference>
<proteinExistence type="inferred from homology"/>
<comment type="similarity">
    <text evidence="4">Belongs to the CEP135/TSGA10 family.</text>
</comment>
<evidence type="ECO:0000256" key="6">
    <source>
        <dbReference type="SAM" id="MobiDB-lite"/>
    </source>
</evidence>